<evidence type="ECO:0008006" key="3">
    <source>
        <dbReference type="Google" id="ProtNLM"/>
    </source>
</evidence>
<dbReference type="Pfam" id="PF02958">
    <property type="entry name" value="EcKL"/>
    <property type="match status" value="1"/>
</dbReference>
<reference evidence="2" key="1">
    <citation type="submission" date="2016-03" db="EMBL/GenBank/DDBJ databases">
        <authorList>
            <person name="Ploux O."/>
        </authorList>
    </citation>
    <scope>NUCLEOTIDE SEQUENCE [LARGE SCALE GENOMIC DNA]</scope>
    <source>
        <strain evidence="2">UK7</strain>
    </source>
</reference>
<dbReference type="InParanoid" id="A0A1E1KH61"/>
<dbReference type="InterPro" id="IPR011009">
    <property type="entry name" value="Kinase-like_dom_sf"/>
</dbReference>
<evidence type="ECO:0000313" key="1">
    <source>
        <dbReference type="EMBL" id="CZS97386.1"/>
    </source>
</evidence>
<evidence type="ECO:0000313" key="2">
    <source>
        <dbReference type="Proteomes" id="UP000178129"/>
    </source>
</evidence>
<dbReference type="EMBL" id="FJUW01000013">
    <property type="protein sequence ID" value="CZS97386.1"/>
    <property type="molecule type" value="Genomic_DNA"/>
</dbReference>
<dbReference type="Gene3D" id="3.90.1200.10">
    <property type="match status" value="1"/>
</dbReference>
<dbReference type="InterPro" id="IPR004119">
    <property type="entry name" value="EcKL"/>
</dbReference>
<dbReference type="Proteomes" id="UP000178129">
    <property type="component" value="Unassembled WGS sequence"/>
</dbReference>
<comment type="caution">
    <text evidence="1">The sequence shown here is derived from an EMBL/GenBank/DDBJ whole genome shotgun (WGS) entry which is preliminary data.</text>
</comment>
<protein>
    <recommendedName>
        <fullName evidence="3">Aminoglycoside phosphotransferase domain-containing protein</fullName>
    </recommendedName>
</protein>
<dbReference type="Gene3D" id="3.30.200.20">
    <property type="entry name" value="Phosphorylase Kinase, domain 1"/>
    <property type="match status" value="1"/>
</dbReference>
<dbReference type="SUPFAM" id="SSF56112">
    <property type="entry name" value="Protein kinase-like (PK-like)"/>
    <property type="match status" value="1"/>
</dbReference>
<dbReference type="AlphaFoldDB" id="A0A1E1KH61"/>
<organism evidence="1 2">
    <name type="scientific">Rhynchosporium graminicola</name>
    <dbReference type="NCBI Taxonomy" id="2792576"/>
    <lineage>
        <taxon>Eukaryota</taxon>
        <taxon>Fungi</taxon>
        <taxon>Dikarya</taxon>
        <taxon>Ascomycota</taxon>
        <taxon>Pezizomycotina</taxon>
        <taxon>Leotiomycetes</taxon>
        <taxon>Helotiales</taxon>
        <taxon>Ploettnerulaceae</taxon>
        <taxon>Rhynchosporium</taxon>
    </lineage>
</organism>
<keyword evidence="2" id="KW-1185">Reference proteome</keyword>
<sequence length="365" mass="40711">MEARPQEEMMLKVKSSLINSAYACICLTKLSGGTANFVYRGTLATPLSDGTKTVVVKHTEGYVAQSPGFKLTTTRCDYEQTILTALSTLPPATHSSITVQTPIMHLFSPSTNTQIYSDLPSSLDLKSYILQHALSLSRPQCARLGHALGLWTRNFHVWAQADEQKDLVEKMKGNIAMRDLKFSINYETLVATVERFPKILGGSKEIFEKIRDERRGELGGEDAVLIHGDFWSGNVLLPDGPSPDVKDAITVFIIDWELSQVASPAYDLGQMFAELFELKHFKDIDAGFWLIEAFMQGYGVIDEKLAFKTAIHAGTHLMCWGSRVQGWGTVEQVEGVVKVGRDWVIRAWESDRTFFQNGPLGCLFH</sequence>
<dbReference type="STRING" id="914237.A0A1E1KH61"/>
<gene>
    <name evidence="1" type="ORF">RCO7_00260</name>
</gene>
<name>A0A1E1KH61_9HELO</name>
<proteinExistence type="predicted"/>
<accession>A0A1E1KH61</accession>